<reference evidence="4" key="1">
    <citation type="submission" date="2017-04" db="EMBL/GenBank/DDBJ databases">
        <title>Genome evolution of the luminous symbionts of deep sea anglerfish.</title>
        <authorList>
            <person name="Hendry T.A."/>
        </authorList>
    </citation>
    <scope>NUCLEOTIDE SEQUENCE [LARGE SCALE GENOMIC DNA]</scope>
</reference>
<keyword evidence="1 3" id="KW-0067">ATP-binding</keyword>
<dbReference type="GeneID" id="66950830"/>
<dbReference type="SMART" id="SM00487">
    <property type="entry name" value="DEXDc"/>
    <property type="match status" value="1"/>
</dbReference>
<dbReference type="PROSITE" id="PS51192">
    <property type="entry name" value="HELICASE_ATP_BIND_1"/>
    <property type="match status" value="1"/>
</dbReference>
<keyword evidence="1 3" id="KW-0378">Hydrolase</keyword>
<dbReference type="InterPro" id="IPR038718">
    <property type="entry name" value="SNF2-like_sf"/>
</dbReference>
<accession>A0A2A5T7M9</accession>
<comment type="caution">
    <text evidence="3">The sequence shown here is derived from an EMBL/GenBank/DDBJ whole genome shotgun (WGS) entry which is preliminary data.</text>
</comment>
<dbReference type="InterPro" id="IPR000330">
    <property type="entry name" value="SNF2_N"/>
</dbReference>
<dbReference type="EMBL" id="NBYY01000003">
    <property type="protein sequence ID" value="PCS24185.1"/>
    <property type="molecule type" value="Genomic_DNA"/>
</dbReference>
<dbReference type="AlphaFoldDB" id="A0A2A5T7M9"/>
<dbReference type="Proteomes" id="UP000219020">
    <property type="component" value="Unassembled WGS sequence"/>
</dbReference>
<dbReference type="SUPFAM" id="SSF52540">
    <property type="entry name" value="P-loop containing nucleoside triphosphate hydrolases"/>
    <property type="match status" value="2"/>
</dbReference>
<keyword evidence="4" id="KW-1185">Reference proteome</keyword>
<dbReference type="GO" id="GO:0004386">
    <property type="term" value="F:helicase activity"/>
    <property type="evidence" value="ECO:0007669"/>
    <property type="project" value="UniProtKB-KW"/>
</dbReference>
<evidence type="ECO:0000313" key="4">
    <source>
        <dbReference type="Proteomes" id="UP000219020"/>
    </source>
</evidence>
<proteinExistence type="predicted"/>
<name>A0A2A5T7M9_9GAMM</name>
<feature type="domain" description="Helicase ATP-binding" evidence="2">
    <location>
        <begin position="18"/>
        <end position="183"/>
    </location>
</feature>
<dbReference type="Pfam" id="PF00176">
    <property type="entry name" value="SNF2-rel_dom"/>
    <property type="match status" value="1"/>
</dbReference>
<sequence>MNPTQNRELLHEYQNGMVQWIKDKPSCALWVDMGLGKTVTTLTAIADLLDTCEVGRVLIIAPLRVALHIWPTELRRWEHTKHLSFNLITGTPSQRNIKLATKSAIHIINRELVAWLVNLLGDKWPYDMVVIDEASSFKSPKAQRFKALKKILSKIDRMVELTGTPASNGLMDVWSQVYLLDKGKRLGKTFSKFRDRYFIGDYMGYSFEPRPNTEETIYAKLQDVCLTLSAEDYLTMPKKINNIMPLSIPPKAVKQYKELEKEFLLELEQGMIEVSNAATLTNKLLQFSNGAVYTDDKRNFEIVHDAKIEALDEIIQEAVGQPVLVAYNYKSDLVRILQKFPQAEHITNATDTLDRWNEGKVPILLAHPASAGYGLNLQHGGNIMVWFGLNWSLELYQQFNARLHRQGQTKPVFIHHLAVTDSIDMTILEVLQGKYITQKALLDALKKDINSHMLSA</sequence>
<protein>
    <submittedName>
        <fullName evidence="3">DNA helicase, phage-associated</fullName>
    </submittedName>
</protein>
<dbReference type="PANTHER" id="PTHR10799">
    <property type="entry name" value="SNF2/RAD54 HELICASE FAMILY"/>
    <property type="match status" value="1"/>
</dbReference>
<evidence type="ECO:0000256" key="1">
    <source>
        <dbReference type="ARBA" id="ARBA00022806"/>
    </source>
</evidence>
<gene>
    <name evidence="3" type="ORF">BTN49_0180</name>
</gene>
<dbReference type="InterPro" id="IPR014001">
    <property type="entry name" value="Helicase_ATP-bd"/>
</dbReference>
<dbReference type="InterPro" id="IPR027417">
    <property type="entry name" value="P-loop_NTPase"/>
</dbReference>
<keyword evidence="1 3" id="KW-0547">Nucleotide-binding</keyword>
<dbReference type="Gene3D" id="3.40.50.300">
    <property type="entry name" value="P-loop containing nucleotide triphosphate hydrolases"/>
    <property type="match status" value="1"/>
</dbReference>
<dbReference type="Gene3D" id="3.40.50.10810">
    <property type="entry name" value="Tandem AAA-ATPase domain"/>
    <property type="match status" value="1"/>
</dbReference>
<evidence type="ECO:0000313" key="3">
    <source>
        <dbReference type="EMBL" id="PCS24185.1"/>
    </source>
</evidence>
<dbReference type="RefSeq" id="WP_097355690.1">
    <property type="nucleotide sequence ID" value="NZ_CAWNJE010000012.1"/>
</dbReference>
<evidence type="ECO:0000259" key="2">
    <source>
        <dbReference type="PROSITE" id="PS51192"/>
    </source>
</evidence>
<organism evidence="3 4">
    <name type="scientific">Candidatus Enterovibrio escicola</name>
    <dbReference type="NCBI Taxonomy" id="1927127"/>
    <lineage>
        <taxon>Bacteria</taxon>
        <taxon>Pseudomonadati</taxon>
        <taxon>Pseudomonadota</taxon>
        <taxon>Gammaproteobacteria</taxon>
        <taxon>Vibrionales</taxon>
        <taxon>Vibrionaceae</taxon>
        <taxon>Enterovibrio</taxon>
    </lineage>
</organism>
<dbReference type="GO" id="GO:0005524">
    <property type="term" value="F:ATP binding"/>
    <property type="evidence" value="ECO:0007669"/>
    <property type="project" value="InterPro"/>
</dbReference>
<keyword evidence="1 3" id="KW-0347">Helicase</keyword>